<evidence type="ECO:0000256" key="1">
    <source>
        <dbReference type="ARBA" id="ARBA00000553"/>
    </source>
</evidence>
<dbReference type="RefSeq" id="WP_119927917.1">
    <property type="nucleotide sequence ID" value="NZ_QZEY01000007.1"/>
</dbReference>
<keyword evidence="8" id="KW-0479">Metal-binding</keyword>
<evidence type="ECO:0000256" key="11">
    <source>
        <dbReference type="ARBA" id="ARBA00023002"/>
    </source>
</evidence>
<keyword evidence="7" id="KW-0808">Transferase</keyword>
<comment type="cofactor">
    <cofactor evidence="3">
        <name>Cu(2+)</name>
        <dbReference type="ChEBI" id="CHEBI:29036"/>
    </cofactor>
</comment>
<comment type="catalytic activity">
    <reaction evidence="14">
        <text>adenosine + phosphate = alpha-D-ribose 1-phosphate + adenine</text>
        <dbReference type="Rhea" id="RHEA:27642"/>
        <dbReference type="ChEBI" id="CHEBI:16335"/>
        <dbReference type="ChEBI" id="CHEBI:16708"/>
        <dbReference type="ChEBI" id="CHEBI:43474"/>
        <dbReference type="ChEBI" id="CHEBI:57720"/>
        <dbReference type="EC" id="2.4.2.1"/>
    </reaction>
    <physiologicalReaction direction="left-to-right" evidence="14">
        <dbReference type="Rhea" id="RHEA:27643"/>
    </physiologicalReaction>
</comment>
<dbReference type="NCBIfam" id="TIGR00726">
    <property type="entry name" value="peptidoglycan editing factor PgeF"/>
    <property type="match status" value="1"/>
</dbReference>
<evidence type="ECO:0000313" key="18">
    <source>
        <dbReference type="Proteomes" id="UP000265768"/>
    </source>
</evidence>
<evidence type="ECO:0000256" key="13">
    <source>
        <dbReference type="ARBA" id="ARBA00047989"/>
    </source>
</evidence>
<keyword evidence="11" id="KW-0560">Oxidoreductase</keyword>
<evidence type="ECO:0000256" key="3">
    <source>
        <dbReference type="ARBA" id="ARBA00001973"/>
    </source>
</evidence>
<keyword evidence="10" id="KW-0862">Zinc</keyword>
<dbReference type="OrthoDB" id="4279at2"/>
<dbReference type="GO" id="GO:0017061">
    <property type="term" value="F:S-methyl-5-thioadenosine phosphorylase activity"/>
    <property type="evidence" value="ECO:0007669"/>
    <property type="project" value="UniProtKB-EC"/>
</dbReference>
<dbReference type="PANTHER" id="PTHR30616:SF2">
    <property type="entry name" value="PURINE NUCLEOSIDE PHOSPHORYLASE LACC1"/>
    <property type="match status" value="1"/>
</dbReference>
<dbReference type="Pfam" id="PF02578">
    <property type="entry name" value="Cu-oxidase_4"/>
    <property type="match status" value="1"/>
</dbReference>
<evidence type="ECO:0000256" key="2">
    <source>
        <dbReference type="ARBA" id="ARBA00001947"/>
    </source>
</evidence>
<dbReference type="Proteomes" id="UP000265768">
    <property type="component" value="Unassembled WGS sequence"/>
</dbReference>
<comment type="cofactor">
    <cofactor evidence="2">
        <name>Zn(2+)</name>
        <dbReference type="ChEBI" id="CHEBI:29105"/>
    </cofactor>
</comment>
<comment type="subunit">
    <text evidence="6">Homodimer.</text>
</comment>
<comment type="function">
    <text evidence="4">Purine nucleoside enzyme that catalyzes the phosphorolysis of adenosine and inosine nucleosides, yielding D-ribose 1-phosphate and the respective free bases, adenine and hypoxanthine. Also catalyzes the phosphorolysis of S-methyl-5'-thioadenosine into adenine and S-methyl-5-thio-alpha-D-ribose 1-phosphate. Also has adenosine deaminase activity.</text>
</comment>
<keyword evidence="18" id="KW-1185">Reference proteome</keyword>
<evidence type="ECO:0000256" key="12">
    <source>
        <dbReference type="ARBA" id="ARBA00023008"/>
    </source>
</evidence>
<dbReference type="GO" id="GO:0016491">
    <property type="term" value="F:oxidoreductase activity"/>
    <property type="evidence" value="ECO:0007669"/>
    <property type="project" value="UniProtKB-KW"/>
</dbReference>
<evidence type="ECO:0000256" key="4">
    <source>
        <dbReference type="ARBA" id="ARBA00003215"/>
    </source>
</evidence>
<gene>
    <name evidence="17" type="primary">pgeF</name>
    <name evidence="17" type="ORF">D5H75_19400</name>
</gene>
<evidence type="ECO:0000256" key="14">
    <source>
        <dbReference type="ARBA" id="ARBA00048968"/>
    </source>
</evidence>
<dbReference type="GO" id="GO:0016787">
    <property type="term" value="F:hydrolase activity"/>
    <property type="evidence" value="ECO:0007669"/>
    <property type="project" value="UniProtKB-KW"/>
</dbReference>
<dbReference type="AlphaFoldDB" id="A0A3A4BJ09"/>
<dbReference type="CDD" id="cd16833">
    <property type="entry name" value="YfiH"/>
    <property type="match status" value="1"/>
</dbReference>
<comment type="catalytic activity">
    <reaction evidence="15">
        <text>S-methyl-5'-thioadenosine + phosphate = 5-(methylsulfanyl)-alpha-D-ribose 1-phosphate + adenine</text>
        <dbReference type="Rhea" id="RHEA:11852"/>
        <dbReference type="ChEBI" id="CHEBI:16708"/>
        <dbReference type="ChEBI" id="CHEBI:17509"/>
        <dbReference type="ChEBI" id="CHEBI:43474"/>
        <dbReference type="ChEBI" id="CHEBI:58533"/>
        <dbReference type="EC" id="2.4.2.28"/>
    </reaction>
    <physiologicalReaction direction="left-to-right" evidence="15">
        <dbReference type="Rhea" id="RHEA:11853"/>
    </physiologicalReaction>
</comment>
<keyword evidence="12" id="KW-0186">Copper</keyword>
<dbReference type="PANTHER" id="PTHR30616">
    <property type="entry name" value="UNCHARACTERIZED PROTEIN YFIH"/>
    <property type="match status" value="1"/>
</dbReference>
<evidence type="ECO:0000256" key="10">
    <source>
        <dbReference type="ARBA" id="ARBA00022833"/>
    </source>
</evidence>
<evidence type="ECO:0000256" key="16">
    <source>
        <dbReference type="RuleBase" id="RU361274"/>
    </source>
</evidence>
<accession>A0A3A4BJ09</accession>
<evidence type="ECO:0000256" key="6">
    <source>
        <dbReference type="ARBA" id="ARBA00011738"/>
    </source>
</evidence>
<evidence type="ECO:0000256" key="8">
    <source>
        <dbReference type="ARBA" id="ARBA00022723"/>
    </source>
</evidence>
<dbReference type="InterPro" id="IPR038371">
    <property type="entry name" value="Cu_polyphenol_OxRdtase_sf"/>
</dbReference>
<comment type="catalytic activity">
    <reaction evidence="1">
        <text>inosine + phosphate = alpha-D-ribose 1-phosphate + hypoxanthine</text>
        <dbReference type="Rhea" id="RHEA:27646"/>
        <dbReference type="ChEBI" id="CHEBI:17368"/>
        <dbReference type="ChEBI" id="CHEBI:17596"/>
        <dbReference type="ChEBI" id="CHEBI:43474"/>
        <dbReference type="ChEBI" id="CHEBI:57720"/>
        <dbReference type="EC" id="2.4.2.1"/>
    </reaction>
    <physiologicalReaction direction="left-to-right" evidence="1">
        <dbReference type="Rhea" id="RHEA:27647"/>
    </physiologicalReaction>
</comment>
<protein>
    <recommendedName>
        <fullName evidence="16">Purine nucleoside phosphorylase</fullName>
    </recommendedName>
</protein>
<dbReference type="InterPro" id="IPR003730">
    <property type="entry name" value="Cu_polyphenol_OxRdtase"/>
</dbReference>
<name>A0A3A4BJ09_9ACTN</name>
<dbReference type="GO" id="GO:0005507">
    <property type="term" value="F:copper ion binding"/>
    <property type="evidence" value="ECO:0007669"/>
    <property type="project" value="TreeGrafter"/>
</dbReference>
<dbReference type="FunFam" id="3.60.140.10:FF:000003">
    <property type="entry name" value="Polyphenol oxidase"/>
    <property type="match status" value="1"/>
</dbReference>
<comment type="caution">
    <text evidence="17">The sequence shown here is derived from an EMBL/GenBank/DDBJ whole genome shotgun (WGS) entry which is preliminary data.</text>
</comment>
<evidence type="ECO:0000313" key="17">
    <source>
        <dbReference type="EMBL" id="RJL31232.1"/>
    </source>
</evidence>
<evidence type="ECO:0000256" key="5">
    <source>
        <dbReference type="ARBA" id="ARBA00007353"/>
    </source>
</evidence>
<comment type="catalytic activity">
    <reaction evidence="13">
        <text>adenosine + H2O + H(+) = inosine + NH4(+)</text>
        <dbReference type="Rhea" id="RHEA:24408"/>
        <dbReference type="ChEBI" id="CHEBI:15377"/>
        <dbReference type="ChEBI" id="CHEBI:15378"/>
        <dbReference type="ChEBI" id="CHEBI:16335"/>
        <dbReference type="ChEBI" id="CHEBI:17596"/>
        <dbReference type="ChEBI" id="CHEBI:28938"/>
        <dbReference type="EC" id="3.5.4.4"/>
    </reaction>
    <physiologicalReaction direction="left-to-right" evidence="13">
        <dbReference type="Rhea" id="RHEA:24409"/>
    </physiologicalReaction>
</comment>
<proteinExistence type="inferred from homology"/>
<evidence type="ECO:0000256" key="9">
    <source>
        <dbReference type="ARBA" id="ARBA00022801"/>
    </source>
</evidence>
<dbReference type="EMBL" id="QZEY01000007">
    <property type="protein sequence ID" value="RJL31232.1"/>
    <property type="molecule type" value="Genomic_DNA"/>
</dbReference>
<organism evidence="17 18">
    <name type="scientific">Bailinhaonella thermotolerans</name>
    <dbReference type="NCBI Taxonomy" id="1070861"/>
    <lineage>
        <taxon>Bacteria</taxon>
        <taxon>Bacillati</taxon>
        <taxon>Actinomycetota</taxon>
        <taxon>Actinomycetes</taxon>
        <taxon>Streptosporangiales</taxon>
        <taxon>Streptosporangiaceae</taxon>
        <taxon>Bailinhaonella</taxon>
    </lineage>
</organism>
<keyword evidence="9" id="KW-0378">Hydrolase</keyword>
<evidence type="ECO:0000256" key="7">
    <source>
        <dbReference type="ARBA" id="ARBA00022679"/>
    </source>
</evidence>
<comment type="similarity">
    <text evidence="5 16">Belongs to the purine nucleoside phosphorylase YfiH/LACC1 family.</text>
</comment>
<sequence length="237" mass="24565">MVYLGPGVGAFFTDRHGGVSAPPYDSLNLGGSVGDDPEAVLENRRRAAASHGLDPARVVWMRQIHSADAVRVDGTASPGEVDAVVTTEPGLALGSLAADCAPVLAADPVARVVGAAHAGRVGMAAGVAPALVEEMVRAGARPERMIAVIGPCACGDCYEVSAEMREDVARAVPAAWATTRAGTPGLDIRAGVAEQLAKAGVGEISHDARCTMESPELYSHRRDRLTGRFAGYVWLEK</sequence>
<evidence type="ECO:0000256" key="15">
    <source>
        <dbReference type="ARBA" id="ARBA00049893"/>
    </source>
</evidence>
<dbReference type="InterPro" id="IPR011324">
    <property type="entry name" value="Cytotoxic_necrot_fac-like_cat"/>
</dbReference>
<dbReference type="SUPFAM" id="SSF64438">
    <property type="entry name" value="CNF1/YfiH-like putative cysteine hydrolases"/>
    <property type="match status" value="1"/>
</dbReference>
<dbReference type="Gene3D" id="3.60.140.10">
    <property type="entry name" value="CNF1/YfiH-like putative cysteine hydrolases"/>
    <property type="match status" value="1"/>
</dbReference>
<reference evidence="17 18" key="1">
    <citation type="submission" date="2018-09" db="EMBL/GenBank/DDBJ databases">
        <title>YIM 75507 draft genome.</title>
        <authorList>
            <person name="Tang S."/>
            <person name="Feng Y."/>
        </authorList>
    </citation>
    <scope>NUCLEOTIDE SEQUENCE [LARGE SCALE GENOMIC DNA]</scope>
    <source>
        <strain evidence="17 18">YIM 75507</strain>
    </source>
</reference>